<gene>
    <name evidence="3" type="ORF">E2605_16785</name>
</gene>
<evidence type="ECO:0000313" key="4">
    <source>
        <dbReference type="Proteomes" id="UP000297861"/>
    </source>
</evidence>
<evidence type="ECO:0000256" key="1">
    <source>
        <dbReference type="ARBA" id="ARBA00022676"/>
    </source>
</evidence>
<dbReference type="PANTHER" id="PTHR11927">
    <property type="entry name" value="GALACTOSIDE 2-L-FUCOSYLTRANSFERASE"/>
    <property type="match status" value="1"/>
</dbReference>
<dbReference type="GO" id="GO:0016020">
    <property type="term" value="C:membrane"/>
    <property type="evidence" value="ECO:0007669"/>
    <property type="project" value="InterPro"/>
</dbReference>
<dbReference type="Gene3D" id="3.40.50.11350">
    <property type="match status" value="1"/>
</dbReference>
<dbReference type="InterPro" id="IPR002516">
    <property type="entry name" value="Glyco_trans_11"/>
</dbReference>
<reference evidence="3 4" key="1">
    <citation type="submission" date="2019-03" db="EMBL/GenBank/DDBJ databases">
        <title>San Antonio Military Medical Center submission to MRSN (WRAIR), pending publication.</title>
        <authorList>
            <person name="Blyth D.M."/>
            <person name="Mccarthy S.L."/>
            <person name="Schall S.E."/>
            <person name="Stam J.A."/>
            <person name="Ong A.C."/>
            <person name="Mcgann P.T."/>
        </authorList>
    </citation>
    <scope>NUCLEOTIDE SEQUENCE [LARGE SCALE GENOMIC DNA]</scope>
    <source>
        <strain evidence="3 4">MRSN571793</strain>
    </source>
</reference>
<dbReference type="RefSeq" id="WP_134437296.1">
    <property type="nucleotide sequence ID" value="NZ_SOML01000012.1"/>
</dbReference>
<keyword evidence="1 3" id="KW-0328">Glycosyltransferase</keyword>
<protein>
    <submittedName>
        <fullName evidence="3">Alpha-1,2-fucosyltransferase</fullName>
    </submittedName>
</protein>
<dbReference type="CDD" id="cd11301">
    <property type="entry name" value="Fut1_Fut2_like"/>
    <property type="match status" value="1"/>
</dbReference>
<sequence>MIRVILSGGLGNQMFQYAAGRALSLKLQSELSVDTFLLRKKTKTTVRNFELKVFNIKVRENNHLKNKLITKSFFFLNKYGLKKLIFGLFGIFRDQKAQNFDQRFNNIDRNITLFGYFQNENYFKAISANLREDFRFISPLLGENADIANKIGSTASVSIHIRRGDYLNPNVNLSLLNIEYYQRAISYIQEKITDPVFYIFSDDINWVKKNLDLSQSPHIFIDWNTGNRSFLDMQLMSLCQHNIIANSSFSWWGAWLNCNPDKIVIAPGTWYKNETAADYPIGFIPEKWVILET</sequence>
<dbReference type="PANTHER" id="PTHR11927:SF9">
    <property type="entry name" value="L-FUCOSYLTRANSFERASE"/>
    <property type="match status" value="1"/>
</dbReference>
<dbReference type="GO" id="GO:0005975">
    <property type="term" value="P:carbohydrate metabolic process"/>
    <property type="evidence" value="ECO:0007669"/>
    <property type="project" value="InterPro"/>
</dbReference>
<accession>A0A4Y8KX17</accession>
<keyword evidence="4" id="KW-1185">Reference proteome</keyword>
<name>A0A4Y8KX17_9BACT</name>
<dbReference type="GO" id="GO:0008107">
    <property type="term" value="F:galactoside 2-alpha-L-fucosyltransferase activity"/>
    <property type="evidence" value="ECO:0007669"/>
    <property type="project" value="InterPro"/>
</dbReference>
<dbReference type="Pfam" id="PF01531">
    <property type="entry name" value="Glyco_transf_11"/>
    <property type="match status" value="1"/>
</dbReference>
<dbReference type="OrthoDB" id="9794601at2"/>
<proteinExistence type="predicted"/>
<dbReference type="AlphaFoldDB" id="A0A4Y8KX17"/>
<dbReference type="STRING" id="1121485.GCA_000426485_02796"/>
<comment type="caution">
    <text evidence="3">The sequence shown here is derived from an EMBL/GenBank/DDBJ whole genome shotgun (WGS) entry which is preliminary data.</text>
</comment>
<organism evidence="3 4">
    <name type="scientific">Dysgonomonas capnocytophagoides</name>
    <dbReference type="NCBI Taxonomy" id="45254"/>
    <lineage>
        <taxon>Bacteria</taxon>
        <taxon>Pseudomonadati</taxon>
        <taxon>Bacteroidota</taxon>
        <taxon>Bacteroidia</taxon>
        <taxon>Bacteroidales</taxon>
        <taxon>Dysgonomonadaceae</taxon>
        <taxon>Dysgonomonas</taxon>
    </lineage>
</organism>
<evidence type="ECO:0000256" key="2">
    <source>
        <dbReference type="ARBA" id="ARBA00022679"/>
    </source>
</evidence>
<keyword evidence="2 3" id="KW-0808">Transferase</keyword>
<dbReference type="EMBL" id="SOML01000012">
    <property type="protein sequence ID" value="TFD93804.1"/>
    <property type="molecule type" value="Genomic_DNA"/>
</dbReference>
<dbReference type="Proteomes" id="UP000297861">
    <property type="component" value="Unassembled WGS sequence"/>
</dbReference>
<evidence type="ECO:0000313" key="3">
    <source>
        <dbReference type="EMBL" id="TFD93804.1"/>
    </source>
</evidence>